<evidence type="ECO:0000313" key="7">
    <source>
        <dbReference type="Proteomes" id="UP000442109"/>
    </source>
</evidence>
<evidence type="ECO:0000256" key="1">
    <source>
        <dbReference type="ARBA" id="ARBA00004561"/>
    </source>
</evidence>
<evidence type="ECO:0000256" key="4">
    <source>
        <dbReference type="ARBA" id="ARBA00023263"/>
    </source>
</evidence>
<sequence>MKKIILATSAIILGSAAAHAADGTITITGQITDRTCAVDNKSKDLAVALPTVSAASLTPGQTAGRTPFTINLTGCSEGKVATYFEPGSTVDYDSGRLNNATGTATNVQVQLLGDNNAVIPVLAKTAGTQANSQEVTVAANGSAALNYYAEYYAKAQATAGDVKTSVKYTIVYP</sequence>
<evidence type="ECO:0000256" key="2">
    <source>
        <dbReference type="ARBA" id="ARBA00006671"/>
    </source>
</evidence>
<dbReference type="RefSeq" id="WP_011961036.1">
    <property type="nucleotide sequence ID" value="NZ_WFKQ01000012.1"/>
</dbReference>
<keyword evidence="4" id="KW-0281">Fimbrium</keyword>
<keyword evidence="7" id="KW-1185">Reference proteome</keyword>
<dbReference type="InterPro" id="IPR036937">
    <property type="entry name" value="Adhesion_dom_fimbrial_sf"/>
</dbReference>
<dbReference type="InterPro" id="IPR050263">
    <property type="entry name" value="Bact_Fimbrial_Adh_Pro"/>
</dbReference>
<dbReference type="Pfam" id="PF16970">
    <property type="entry name" value="FimA"/>
    <property type="match status" value="1"/>
</dbReference>
<dbReference type="AlphaFoldDB" id="A0A844M2Q8"/>
<feature type="signal peptide" evidence="5">
    <location>
        <begin position="1"/>
        <end position="20"/>
    </location>
</feature>
<evidence type="ECO:0000313" key="6">
    <source>
        <dbReference type="EMBL" id="MUG33229.1"/>
    </source>
</evidence>
<organism evidence="6 7">
    <name type="scientific">Psychrobacter sanguinis</name>
    <dbReference type="NCBI Taxonomy" id="861445"/>
    <lineage>
        <taxon>Bacteria</taxon>
        <taxon>Pseudomonadati</taxon>
        <taxon>Pseudomonadota</taxon>
        <taxon>Gammaproteobacteria</taxon>
        <taxon>Moraxellales</taxon>
        <taxon>Moraxellaceae</taxon>
        <taxon>Psychrobacter</taxon>
    </lineage>
</organism>
<dbReference type="InterPro" id="IPR008966">
    <property type="entry name" value="Adhesion_dom_sf"/>
</dbReference>
<evidence type="ECO:0000256" key="5">
    <source>
        <dbReference type="SAM" id="SignalP"/>
    </source>
</evidence>
<dbReference type="Proteomes" id="UP000442109">
    <property type="component" value="Unassembled WGS sequence"/>
</dbReference>
<dbReference type="GO" id="GO:0009289">
    <property type="term" value="C:pilus"/>
    <property type="evidence" value="ECO:0007669"/>
    <property type="project" value="UniProtKB-SubCell"/>
</dbReference>
<dbReference type="EMBL" id="WFKQ01000012">
    <property type="protein sequence ID" value="MUG33229.1"/>
    <property type="molecule type" value="Genomic_DNA"/>
</dbReference>
<feature type="chain" id="PRO_5032604490" evidence="5">
    <location>
        <begin position="21"/>
        <end position="173"/>
    </location>
</feature>
<dbReference type="GO" id="GO:0043709">
    <property type="term" value="P:cell adhesion involved in single-species biofilm formation"/>
    <property type="evidence" value="ECO:0007669"/>
    <property type="project" value="TreeGrafter"/>
</dbReference>
<comment type="subcellular location">
    <subcellularLocation>
        <location evidence="1">Fimbrium</location>
    </subcellularLocation>
</comment>
<comment type="caution">
    <text evidence="6">The sequence shown here is derived from an EMBL/GenBank/DDBJ whole genome shotgun (WGS) entry which is preliminary data.</text>
</comment>
<gene>
    <name evidence="6" type="ORF">GB996_10560</name>
</gene>
<proteinExistence type="inferred from homology"/>
<name>A0A844M2Q8_9GAMM</name>
<evidence type="ECO:0000256" key="3">
    <source>
        <dbReference type="ARBA" id="ARBA00022729"/>
    </source>
</evidence>
<dbReference type="InterPro" id="IPR039458">
    <property type="entry name" value="FimA-like"/>
</dbReference>
<dbReference type="SUPFAM" id="SSF49401">
    <property type="entry name" value="Bacterial adhesins"/>
    <property type="match status" value="1"/>
</dbReference>
<dbReference type="OrthoDB" id="6494728at2"/>
<keyword evidence="3 5" id="KW-0732">Signal</keyword>
<protein>
    <submittedName>
        <fullName evidence="6">Fimbrial protein</fullName>
    </submittedName>
</protein>
<dbReference type="PANTHER" id="PTHR33420:SF3">
    <property type="entry name" value="FIMBRIAL SUBUNIT ELFA"/>
    <property type="match status" value="1"/>
</dbReference>
<reference evidence="6 7" key="1">
    <citation type="journal article" date="2019" name="PLoS ONE">
        <title>Pup mortality in New Zealand sea lions (Phocarctos hookeri) at Enderby Island, Auckland Islands, 2013-18.</title>
        <authorList>
            <person name="Michael S.A."/>
            <person name="Hayman D.T.S."/>
            <person name="Gray R."/>
            <person name="Zhang J."/>
            <person name="Rogers L."/>
            <person name="Roe W.D."/>
        </authorList>
    </citation>
    <scope>NUCLEOTIDE SEQUENCE [LARGE SCALE GENOMIC DNA]</scope>
    <source>
        <strain evidence="6 7">SM868</strain>
    </source>
</reference>
<comment type="similarity">
    <text evidence="2">Belongs to the fimbrial protein family.</text>
</comment>
<dbReference type="PANTHER" id="PTHR33420">
    <property type="entry name" value="FIMBRIAL SUBUNIT ELFA-RELATED"/>
    <property type="match status" value="1"/>
</dbReference>
<dbReference type="Gene3D" id="2.60.40.1090">
    <property type="entry name" value="Fimbrial-type adhesion domain"/>
    <property type="match status" value="1"/>
</dbReference>
<accession>A0A844M2Q8</accession>